<proteinExistence type="predicted"/>
<protein>
    <submittedName>
        <fullName evidence="1">Uncharacterized protein</fullName>
    </submittedName>
</protein>
<dbReference type="EMBL" id="UOEU01000725">
    <property type="protein sequence ID" value="VAW38977.1"/>
    <property type="molecule type" value="Genomic_DNA"/>
</dbReference>
<name>A0A3B0VKT2_9ZZZZ</name>
<dbReference type="AlphaFoldDB" id="A0A3B0VKT2"/>
<accession>A0A3B0VKT2</accession>
<sequence length="343" mass="39656">MPILLKQVAKKPKLAEIHLRADYAELLCLLHPDNELSMDDILSFFTETADVDENLEVSEDLYISDHDYVELDQAPKDDLWYGKAREWFIHLQYRQQVFGDTYPFYLSEKNDVLQLHNNLTRMQKTYLYLLLASNLRCVEKSVSKKLTDSFEYLAALVTQSYLSSKASVHIFGTSSHIAGGQFSQTTALEKIKELAKQIKESVVIPTEDIEHFKNSSGDAGLDIVAWNVFEDNQKGMMLFFGQCACTMDWKTKQDSSNYARWRNLLTLSIRPINAIFFPFFYRKNNGQWYNSTEFRNSIPIDRLRIIQLAAKYVDEDVPVFNLDNLPFGIVDEAIVLDSAELFY</sequence>
<gene>
    <name evidence="1" type="ORF">MNBD_CHLOROFLEXI01-2539</name>
</gene>
<organism evidence="1">
    <name type="scientific">hydrothermal vent metagenome</name>
    <dbReference type="NCBI Taxonomy" id="652676"/>
    <lineage>
        <taxon>unclassified sequences</taxon>
        <taxon>metagenomes</taxon>
        <taxon>ecological metagenomes</taxon>
    </lineage>
</organism>
<reference evidence="1" key="1">
    <citation type="submission" date="2018-06" db="EMBL/GenBank/DDBJ databases">
        <authorList>
            <person name="Zhirakovskaya E."/>
        </authorList>
    </citation>
    <scope>NUCLEOTIDE SEQUENCE</scope>
</reference>
<evidence type="ECO:0000313" key="1">
    <source>
        <dbReference type="EMBL" id="VAW38977.1"/>
    </source>
</evidence>